<name>A0ABR2SRT7_9ROSI</name>
<comment type="caution">
    <text evidence="1">The sequence shown here is derived from an EMBL/GenBank/DDBJ whole genome shotgun (WGS) entry which is preliminary data.</text>
</comment>
<evidence type="ECO:0000313" key="2">
    <source>
        <dbReference type="Proteomes" id="UP001396334"/>
    </source>
</evidence>
<reference evidence="1 2" key="1">
    <citation type="journal article" date="2024" name="G3 (Bethesda)">
        <title>Genome assembly of Hibiscus sabdariffa L. provides insights into metabolisms of medicinal natural products.</title>
        <authorList>
            <person name="Kim T."/>
        </authorList>
    </citation>
    <scope>NUCLEOTIDE SEQUENCE [LARGE SCALE GENOMIC DNA]</scope>
    <source>
        <strain evidence="1">TK-2024</strain>
        <tissue evidence="1">Old leaves</tissue>
    </source>
</reference>
<accession>A0ABR2SRT7</accession>
<proteinExistence type="predicted"/>
<keyword evidence="2" id="KW-1185">Reference proteome</keyword>
<dbReference type="EMBL" id="JBBPBN010000012">
    <property type="protein sequence ID" value="KAK9027726.1"/>
    <property type="molecule type" value="Genomic_DNA"/>
</dbReference>
<evidence type="ECO:0000313" key="1">
    <source>
        <dbReference type="EMBL" id="KAK9027726.1"/>
    </source>
</evidence>
<gene>
    <name evidence="1" type="ORF">V6N11_067549</name>
</gene>
<protein>
    <submittedName>
        <fullName evidence="1">Uncharacterized protein</fullName>
    </submittedName>
</protein>
<sequence length="167" mass="18449">MKDSSMGVEFWGWCSQFSLMRMREGWFMVLDKGEVVTEVRVMYPEEARNPSTEQCFVRHRSTKFVAINTLSDTGEPIPGSSETATVNASSDIGIDDESSMGLVFWASKGLATGICKCPISDSLSNGMRGRHGVRIVVAGACIDWVCGNKCPIQEDHLCHEYDDTLRG</sequence>
<dbReference type="Proteomes" id="UP001396334">
    <property type="component" value="Unassembled WGS sequence"/>
</dbReference>
<organism evidence="1 2">
    <name type="scientific">Hibiscus sabdariffa</name>
    <name type="common">roselle</name>
    <dbReference type="NCBI Taxonomy" id="183260"/>
    <lineage>
        <taxon>Eukaryota</taxon>
        <taxon>Viridiplantae</taxon>
        <taxon>Streptophyta</taxon>
        <taxon>Embryophyta</taxon>
        <taxon>Tracheophyta</taxon>
        <taxon>Spermatophyta</taxon>
        <taxon>Magnoliopsida</taxon>
        <taxon>eudicotyledons</taxon>
        <taxon>Gunneridae</taxon>
        <taxon>Pentapetalae</taxon>
        <taxon>rosids</taxon>
        <taxon>malvids</taxon>
        <taxon>Malvales</taxon>
        <taxon>Malvaceae</taxon>
        <taxon>Malvoideae</taxon>
        <taxon>Hibiscus</taxon>
    </lineage>
</organism>